<evidence type="ECO:0000313" key="2">
    <source>
        <dbReference type="EMBL" id="PRD17134.1"/>
    </source>
</evidence>
<dbReference type="PROSITE" id="PS51257">
    <property type="entry name" value="PROKAR_LIPOPROTEIN"/>
    <property type="match status" value="1"/>
</dbReference>
<protein>
    <submittedName>
        <fullName evidence="2">Peptidase inhibitor I78 family protein</fullName>
    </submittedName>
</protein>
<gene>
    <name evidence="2" type="ORF">CQW29_00415</name>
</gene>
<keyword evidence="1" id="KW-0732">Signal</keyword>
<reference evidence="2 3" key="1">
    <citation type="submission" date="2017-10" db="EMBL/GenBank/DDBJ databases">
        <title>Draft genome of two endophytic bacteria isolated from 'guarana' Paullinia cupana (Mart.) Ducke.</title>
        <authorList>
            <person name="Siqueira K.A."/>
            <person name="Liotti R.G."/>
            <person name="Mendes T.A."/>
            <person name="Soares M.A."/>
        </authorList>
    </citation>
    <scope>NUCLEOTIDE SEQUENCE [LARGE SCALE GENOMIC DNA]</scope>
    <source>
        <strain evidence="2 3">342</strain>
    </source>
</reference>
<comment type="caution">
    <text evidence="2">The sequence shown here is derived from an EMBL/GenBank/DDBJ whole genome shotgun (WGS) entry which is preliminary data.</text>
</comment>
<organism evidence="2 3">
    <name type="scientific">Pantoea coffeiphila</name>
    <dbReference type="NCBI Taxonomy" id="1465635"/>
    <lineage>
        <taxon>Bacteria</taxon>
        <taxon>Pseudomonadati</taxon>
        <taxon>Pseudomonadota</taxon>
        <taxon>Gammaproteobacteria</taxon>
        <taxon>Enterobacterales</taxon>
        <taxon>Erwiniaceae</taxon>
        <taxon>Pantoea</taxon>
    </lineage>
</organism>
<dbReference type="InterPro" id="IPR021719">
    <property type="entry name" value="Prot_inh_I78"/>
</dbReference>
<evidence type="ECO:0000313" key="3">
    <source>
        <dbReference type="Proteomes" id="UP000239181"/>
    </source>
</evidence>
<dbReference type="OrthoDB" id="6542851at2"/>
<dbReference type="Gene3D" id="3.30.10.10">
    <property type="entry name" value="Trypsin Inhibitor V, subunit A"/>
    <property type="match status" value="1"/>
</dbReference>
<proteinExistence type="predicted"/>
<dbReference type="RefSeq" id="WP_105590738.1">
    <property type="nucleotide sequence ID" value="NZ_PDET01000001.1"/>
</dbReference>
<keyword evidence="3" id="KW-1185">Reference proteome</keyword>
<dbReference type="Proteomes" id="UP000239181">
    <property type="component" value="Unassembled WGS sequence"/>
</dbReference>
<dbReference type="AlphaFoldDB" id="A0A2S9IH83"/>
<accession>A0A2S9IH83</accession>
<feature type="signal peptide" evidence="1">
    <location>
        <begin position="1"/>
        <end position="27"/>
    </location>
</feature>
<sequence length="98" mass="10697">MKYYGKIAFVATLMALAGCQSSGQKTAANAPVDPEMDRCGASELQQYVGKPLTALETLRFEKPVRAIPYNSAVTMDFNLNRINFLGDLQGNITKVYCG</sequence>
<evidence type="ECO:0000256" key="1">
    <source>
        <dbReference type="SAM" id="SignalP"/>
    </source>
</evidence>
<dbReference type="EMBL" id="PDET01000001">
    <property type="protein sequence ID" value="PRD17134.1"/>
    <property type="molecule type" value="Genomic_DNA"/>
</dbReference>
<feature type="chain" id="PRO_5015504177" evidence="1">
    <location>
        <begin position="28"/>
        <end position="98"/>
    </location>
</feature>
<dbReference type="Pfam" id="PF11720">
    <property type="entry name" value="Inhibitor_I78"/>
    <property type="match status" value="1"/>
</dbReference>
<name>A0A2S9IH83_9GAMM</name>